<keyword evidence="4" id="KW-1185">Reference proteome</keyword>
<comment type="caution">
    <text evidence="3">The sequence shown here is derived from an EMBL/GenBank/DDBJ whole genome shotgun (WGS) entry which is preliminary data.</text>
</comment>
<feature type="compositionally biased region" description="Polar residues" evidence="1">
    <location>
        <begin position="224"/>
        <end position="236"/>
    </location>
</feature>
<feature type="compositionally biased region" description="Polar residues" evidence="1">
    <location>
        <begin position="44"/>
        <end position="65"/>
    </location>
</feature>
<reference evidence="3" key="2">
    <citation type="submission" date="2023-03" db="EMBL/GenBank/DDBJ databases">
        <authorList>
            <person name="Inwood S.N."/>
            <person name="Skelly J.G."/>
            <person name="Guhlin J."/>
            <person name="Harrop T.W.R."/>
            <person name="Goldson S.G."/>
            <person name="Dearden P.K."/>
        </authorList>
    </citation>
    <scope>NUCLEOTIDE SEQUENCE</scope>
    <source>
        <strain evidence="3">Lincoln</strain>
        <tissue evidence="3">Whole body</tissue>
    </source>
</reference>
<feature type="signal peptide" evidence="2">
    <location>
        <begin position="1"/>
        <end position="16"/>
    </location>
</feature>
<organism evidence="3 4">
    <name type="scientific">Microctonus hyperodae</name>
    <name type="common">Parasitoid wasp</name>
    <dbReference type="NCBI Taxonomy" id="165561"/>
    <lineage>
        <taxon>Eukaryota</taxon>
        <taxon>Metazoa</taxon>
        <taxon>Ecdysozoa</taxon>
        <taxon>Arthropoda</taxon>
        <taxon>Hexapoda</taxon>
        <taxon>Insecta</taxon>
        <taxon>Pterygota</taxon>
        <taxon>Neoptera</taxon>
        <taxon>Endopterygota</taxon>
        <taxon>Hymenoptera</taxon>
        <taxon>Apocrita</taxon>
        <taxon>Ichneumonoidea</taxon>
        <taxon>Braconidae</taxon>
        <taxon>Euphorinae</taxon>
        <taxon>Microctonus</taxon>
    </lineage>
</organism>
<feature type="region of interest" description="Disordered" evidence="1">
    <location>
        <begin position="17"/>
        <end position="94"/>
    </location>
</feature>
<protein>
    <recommendedName>
        <fullName evidence="5">HTH psq-type domain-containing protein</fullName>
    </recommendedName>
</protein>
<feature type="chain" id="PRO_5041298479" description="HTH psq-type domain-containing protein" evidence="2">
    <location>
        <begin position="17"/>
        <end position="258"/>
    </location>
</feature>
<proteinExistence type="predicted"/>
<dbReference type="EMBL" id="JAQQBR010001832">
    <property type="protein sequence ID" value="KAK0166889.1"/>
    <property type="molecule type" value="Genomic_DNA"/>
</dbReference>
<evidence type="ECO:0000313" key="4">
    <source>
        <dbReference type="Proteomes" id="UP001168972"/>
    </source>
</evidence>
<evidence type="ECO:0000256" key="2">
    <source>
        <dbReference type="SAM" id="SignalP"/>
    </source>
</evidence>
<sequence>MINLFVFFDFIVRGLSSQGRDNNQSETPTSLNSSSLPTTPTTPVKQTSSSLKTDDTPSNDSTSFLDTSATIAPITPTTNATITPTPTDPPTNNSSNFLNIEHTEALQHLEKALSSCEATLTETPGMVKMEPDEQFFQQQDKPYSISMVPTSNCNTTTSSPFPAIEGYQRRQRRSEAELKLASDMVARGKTFQVASEKYNIPISTIRFYMVRKGLLQRRKRGRGSTNIGASNSQPSSPATPPFHMMNYRLPESLNSSLQ</sequence>
<accession>A0AA39FC82</accession>
<feature type="compositionally biased region" description="Polar residues" evidence="1">
    <location>
        <begin position="17"/>
        <end position="26"/>
    </location>
</feature>
<feature type="compositionally biased region" description="Low complexity" evidence="1">
    <location>
        <begin position="27"/>
        <end position="43"/>
    </location>
</feature>
<evidence type="ECO:0000313" key="3">
    <source>
        <dbReference type="EMBL" id="KAK0166889.1"/>
    </source>
</evidence>
<keyword evidence="2" id="KW-0732">Signal</keyword>
<feature type="region of interest" description="Disordered" evidence="1">
    <location>
        <begin position="218"/>
        <end position="258"/>
    </location>
</feature>
<evidence type="ECO:0008006" key="5">
    <source>
        <dbReference type="Google" id="ProtNLM"/>
    </source>
</evidence>
<reference evidence="3" key="1">
    <citation type="journal article" date="2023" name="bioRxiv">
        <title>Scaffold-level genome assemblies of two parasitoid biocontrol wasps reveal the parthenogenesis mechanism and an associated novel virus.</title>
        <authorList>
            <person name="Inwood S."/>
            <person name="Skelly J."/>
            <person name="Guhlin J."/>
            <person name="Harrop T."/>
            <person name="Goldson S."/>
            <person name="Dearden P."/>
        </authorList>
    </citation>
    <scope>NUCLEOTIDE SEQUENCE</scope>
    <source>
        <strain evidence="3">Lincoln</strain>
        <tissue evidence="3">Whole body</tissue>
    </source>
</reference>
<gene>
    <name evidence="3" type="ORF">PV327_004360</name>
</gene>
<name>A0AA39FC82_MICHY</name>
<feature type="compositionally biased region" description="Low complexity" evidence="1">
    <location>
        <begin position="66"/>
        <end position="94"/>
    </location>
</feature>
<evidence type="ECO:0000256" key="1">
    <source>
        <dbReference type="SAM" id="MobiDB-lite"/>
    </source>
</evidence>
<dbReference type="Proteomes" id="UP001168972">
    <property type="component" value="Unassembled WGS sequence"/>
</dbReference>
<dbReference type="AlphaFoldDB" id="A0AA39FC82"/>